<dbReference type="Pfam" id="PF00512">
    <property type="entry name" value="HisKA"/>
    <property type="match status" value="1"/>
</dbReference>
<evidence type="ECO:0000256" key="1">
    <source>
        <dbReference type="ARBA" id="ARBA00000085"/>
    </source>
</evidence>
<evidence type="ECO:0000256" key="2">
    <source>
        <dbReference type="ARBA" id="ARBA00012438"/>
    </source>
</evidence>
<dbReference type="Gene3D" id="1.10.287.130">
    <property type="match status" value="1"/>
</dbReference>
<dbReference type="PANTHER" id="PTHR42878:SF7">
    <property type="entry name" value="SENSOR HISTIDINE KINASE GLRK"/>
    <property type="match status" value="1"/>
</dbReference>
<evidence type="ECO:0000259" key="10">
    <source>
        <dbReference type="PROSITE" id="PS50109"/>
    </source>
</evidence>
<dbReference type="InterPro" id="IPR005467">
    <property type="entry name" value="His_kinase_dom"/>
</dbReference>
<keyword evidence="9" id="KW-0812">Transmembrane</keyword>
<keyword evidence="5" id="KW-0547">Nucleotide-binding</keyword>
<evidence type="ECO:0000256" key="5">
    <source>
        <dbReference type="ARBA" id="ARBA00022741"/>
    </source>
</evidence>
<dbReference type="Gene3D" id="3.40.190.10">
    <property type="entry name" value="Periplasmic binding protein-like II"/>
    <property type="match status" value="2"/>
</dbReference>
<dbReference type="InterPro" id="IPR004358">
    <property type="entry name" value="Sig_transdc_His_kin-like_C"/>
</dbReference>
<evidence type="ECO:0000256" key="7">
    <source>
        <dbReference type="ARBA" id="ARBA00022840"/>
    </source>
</evidence>
<keyword evidence="12" id="KW-1185">Reference proteome</keyword>
<dbReference type="GO" id="GO:0000155">
    <property type="term" value="F:phosphorelay sensor kinase activity"/>
    <property type="evidence" value="ECO:0007669"/>
    <property type="project" value="InterPro"/>
</dbReference>
<dbReference type="OrthoDB" id="342253at2157"/>
<dbReference type="SUPFAM" id="SSF55874">
    <property type="entry name" value="ATPase domain of HSP90 chaperone/DNA topoisomerase II/histidine kinase"/>
    <property type="match status" value="1"/>
</dbReference>
<sequence>MEKLHIFSRLALFLFIFSMFFVPIVSCEPDESHSYRIAVLSIYEDKDFTKQAWMPVVDYLSDSIPNSSFEIVPLEYDEFSPKLETDNIDFFYCNPLLYVEMARAHGASRIATFQPEWNNTSYIGLGGTIFTSADRTDINSLQDLKGNSFMAVSENSLGGYLAAKGEFHLNGINNNDFSEMTFGNSQRNTVFSVIEGDTDAGTVRTGFLEYMIEEGSIDTDDIKILNKKEYDDYPFSASTALYPDWVFAKTASTSDEVSKSMAIALLTMPADSEAAISIGASGWTVPADYNTVAVLMRDLRYGMYADYGKITLKDAFIQHWYILGFIILIFVLFSVHSRWMHDKKEKSQLESSNRIKDLFTDIMRHDLMNPVNVIRGFSDVLYAEEIDLEKKESLKMICGQTDHLAAMISSAAKLAKLESDKEIEFKSQDIGLILHSVVDGFSHEFSKKGINLVYENGTEYYSRVNDVIEDVFSNIVSNSLKYSPAGSTISISVRDNDKFWKIMVADEGDGIADDVKPFIFDRFQRADKKGVKGTGLGLAIVKRIVEIHKGSVGVEDNPKGKGSVFWVTLEKA</sequence>
<dbReference type="InterPro" id="IPR003594">
    <property type="entry name" value="HATPase_dom"/>
</dbReference>
<keyword evidence="8" id="KW-0902">Two-component regulatory system</keyword>
<comment type="caution">
    <text evidence="11">The sequence shown here is derived from an EMBL/GenBank/DDBJ whole genome shotgun (WGS) entry which is preliminary data.</text>
</comment>
<proteinExistence type="predicted"/>
<dbReference type="CDD" id="cd00082">
    <property type="entry name" value="HisKA"/>
    <property type="match status" value="1"/>
</dbReference>
<dbReference type="InterPro" id="IPR050351">
    <property type="entry name" value="BphY/WalK/GraS-like"/>
</dbReference>
<dbReference type="PRINTS" id="PR00344">
    <property type="entry name" value="BCTRLSENSOR"/>
</dbReference>
<dbReference type="PROSITE" id="PS50109">
    <property type="entry name" value="HIS_KIN"/>
    <property type="match status" value="1"/>
</dbReference>
<evidence type="ECO:0000256" key="6">
    <source>
        <dbReference type="ARBA" id="ARBA00022777"/>
    </source>
</evidence>
<dbReference type="STRING" id="1090322.MettiDRAFT_2215"/>
<dbReference type="GO" id="GO:0030295">
    <property type="term" value="F:protein kinase activator activity"/>
    <property type="evidence" value="ECO:0007669"/>
    <property type="project" value="TreeGrafter"/>
</dbReference>
<organism evidence="11 12">
    <name type="scientific">Methanolobus tindarius DSM 2278</name>
    <dbReference type="NCBI Taxonomy" id="1090322"/>
    <lineage>
        <taxon>Archaea</taxon>
        <taxon>Methanobacteriati</taxon>
        <taxon>Methanobacteriota</taxon>
        <taxon>Stenosarchaea group</taxon>
        <taxon>Methanomicrobia</taxon>
        <taxon>Methanosarcinales</taxon>
        <taxon>Methanosarcinaceae</taxon>
        <taxon>Methanolobus</taxon>
    </lineage>
</organism>
<keyword evidence="7" id="KW-0067">ATP-binding</keyword>
<keyword evidence="3" id="KW-0597">Phosphoprotein</keyword>
<dbReference type="RefSeq" id="WP_023845871.1">
    <property type="nucleotide sequence ID" value="NZ_AZAJ01000001.1"/>
</dbReference>
<dbReference type="InterPro" id="IPR003661">
    <property type="entry name" value="HisK_dim/P_dom"/>
</dbReference>
<name>W9DZC9_METTI</name>
<keyword evidence="9" id="KW-0472">Membrane</keyword>
<gene>
    <name evidence="11" type="ORF">MettiDRAFT_2215</name>
</gene>
<dbReference type="SUPFAM" id="SSF47384">
    <property type="entry name" value="Homodimeric domain of signal transducing histidine kinase"/>
    <property type="match status" value="1"/>
</dbReference>
<dbReference type="InterPro" id="IPR036097">
    <property type="entry name" value="HisK_dim/P_sf"/>
</dbReference>
<dbReference type="Pfam" id="PF02518">
    <property type="entry name" value="HATPase_c"/>
    <property type="match status" value="1"/>
</dbReference>
<dbReference type="Proteomes" id="UP000019483">
    <property type="component" value="Unassembled WGS sequence"/>
</dbReference>
<keyword evidence="6 11" id="KW-0418">Kinase</keyword>
<dbReference type="SUPFAM" id="SSF53850">
    <property type="entry name" value="Periplasmic binding protein-like II"/>
    <property type="match status" value="1"/>
</dbReference>
<feature type="domain" description="Histidine kinase" evidence="10">
    <location>
        <begin position="362"/>
        <end position="572"/>
    </location>
</feature>
<dbReference type="Pfam" id="PF12974">
    <property type="entry name" value="Phosphonate-bd"/>
    <property type="match status" value="1"/>
</dbReference>
<dbReference type="EMBL" id="AZAJ01000001">
    <property type="protein sequence ID" value="ETA68736.1"/>
    <property type="molecule type" value="Genomic_DNA"/>
</dbReference>
<evidence type="ECO:0000313" key="11">
    <source>
        <dbReference type="EMBL" id="ETA68736.1"/>
    </source>
</evidence>
<dbReference type="Gene3D" id="3.30.565.10">
    <property type="entry name" value="Histidine kinase-like ATPase, C-terminal domain"/>
    <property type="match status" value="1"/>
</dbReference>
<evidence type="ECO:0000313" key="12">
    <source>
        <dbReference type="Proteomes" id="UP000019483"/>
    </source>
</evidence>
<evidence type="ECO:0000256" key="3">
    <source>
        <dbReference type="ARBA" id="ARBA00022553"/>
    </source>
</evidence>
<keyword evidence="4" id="KW-0808">Transferase</keyword>
<comment type="catalytic activity">
    <reaction evidence="1">
        <text>ATP + protein L-histidine = ADP + protein N-phospho-L-histidine.</text>
        <dbReference type="EC" id="2.7.13.3"/>
    </reaction>
</comment>
<reference evidence="11 12" key="1">
    <citation type="submission" date="2013-08" db="EMBL/GenBank/DDBJ databases">
        <authorList>
            <consortium name="DOE Joint Genome Institute"/>
            <person name="Eisen J."/>
            <person name="Huntemann M."/>
            <person name="Han J."/>
            <person name="Chen A."/>
            <person name="Kyrpides N."/>
            <person name="Mavromatis K."/>
            <person name="Markowitz V."/>
            <person name="Palaniappan K."/>
            <person name="Ivanova N."/>
            <person name="Schaumberg A."/>
            <person name="Pati A."/>
            <person name="Liolios K."/>
            <person name="Nordberg H.P."/>
            <person name="Cantor M.N."/>
            <person name="Hua S.X."/>
            <person name="Woyke T."/>
        </authorList>
    </citation>
    <scope>NUCLEOTIDE SEQUENCE [LARGE SCALE GENOMIC DNA]</scope>
    <source>
        <strain evidence="11 12">DSM 2278</strain>
    </source>
</reference>
<dbReference type="GO" id="GO:0000156">
    <property type="term" value="F:phosphorelay response regulator activity"/>
    <property type="evidence" value="ECO:0007669"/>
    <property type="project" value="TreeGrafter"/>
</dbReference>
<evidence type="ECO:0000256" key="8">
    <source>
        <dbReference type="ARBA" id="ARBA00023012"/>
    </source>
</evidence>
<dbReference type="AlphaFoldDB" id="W9DZC9"/>
<protein>
    <recommendedName>
        <fullName evidence="2">histidine kinase</fullName>
        <ecNumber evidence="2">2.7.13.3</ecNumber>
    </recommendedName>
</protein>
<dbReference type="InterPro" id="IPR036890">
    <property type="entry name" value="HATPase_C_sf"/>
</dbReference>
<dbReference type="SMART" id="SM00388">
    <property type="entry name" value="HisKA"/>
    <property type="match status" value="1"/>
</dbReference>
<dbReference type="PANTHER" id="PTHR42878">
    <property type="entry name" value="TWO-COMPONENT HISTIDINE KINASE"/>
    <property type="match status" value="1"/>
</dbReference>
<evidence type="ECO:0000256" key="9">
    <source>
        <dbReference type="SAM" id="Phobius"/>
    </source>
</evidence>
<dbReference type="EC" id="2.7.13.3" evidence="2"/>
<feature type="transmembrane region" description="Helical" evidence="9">
    <location>
        <begin position="320"/>
        <end position="339"/>
    </location>
</feature>
<keyword evidence="9" id="KW-1133">Transmembrane helix</keyword>
<dbReference type="GO" id="GO:0005524">
    <property type="term" value="F:ATP binding"/>
    <property type="evidence" value="ECO:0007669"/>
    <property type="project" value="UniProtKB-KW"/>
</dbReference>
<evidence type="ECO:0000256" key="4">
    <source>
        <dbReference type="ARBA" id="ARBA00022679"/>
    </source>
</evidence>
<dbReference type="GO" id="GO:0007234">
    <property type="term" value="P:osmosensory signaling via phosphorelay pathway"/>
    <property type="evidence" value="ECO:0007669"/>
    <property type="project" value="TreeGrafter"/>
</dbReference>
<accession>W9DZC9</accession>
<dbReference type="SMART" id="SM00387">
    <property type="entry name" value="HATPase_c"/>
    <property type="match status" value="1"/>
</dbReference>